<name>A0A0C9UC23_SPHS4</name>
<keyword evidence="2" id="KW-1185">Reference proteome</keyword>
<evidence type="ECO:0000313" key="1">
    <source>
        <dbReference type="EMBL" id="KIJ22991.1"/>
    </source>
</evidence>
<organism evidence="1 2">
    <name type="scientific">Sphaerobolus stellatus (strain SS14)</name>
    <dbReference type="NCBI Taxonomy" id="990650"/>
    <lineage>
        <taxon>Eukaryota</taxon>
        <taxon>Fungi</taxon>
        <taxon>Dikarya</taxon>
        <taxon>Basidiomycota</taxon>
        <taxon>Agaricomycotina</taxon>
        <taxon>Agaricomycetes</taxon>
        <taxon>Phallomycetidae</taxon>
        <taxon>Geastrales</taxon>
        <taxon>Sphaerobolaceae</taxon>
        <taxon>Sphaerobolus</taxon>
    </lineage>
</organism>
<proteinExistence type="predicted"/>
<protein>
    <submittedName>
        <fullName evidence="1">Uncharacterized protein</fullName>
    </submittedName>
</protein>
<dbReference type="Proteomes" id="UP000054279">
    <property type="component" value="Unassembled WGS sequence"/>
</dbReference>
<accession>A0A0C9UC23</accession>
<dbReference type="HOGENOM" id="CLU_641192_0_0_1"/>
<sequence>MAAFLVADTLKTLNAAAMEELDAVANVTGSADVFIRFFPNLVAVNMSTPDPQVLVLTFKEVHWQYLRGKMRGVWHCKEDGHSLCVVRDNGEHCAVTEAALEDWISAIHEGEATVWHPPKSLALDAGPSATNIELEGVLVDQPDNPFATPITAFRRMHSAPSMTGSVTETLDSIVSSAIGPGYYAGKGLHWIGSNSLRGIENVIVNIRFRDMAVLSRTYRLEMKTWIELWNEIPNLIASFGVQQTLSSLEKLLHRHLNSNKSSNINRLSRHFTVSLTWLLTHLGFSEFQVAGLSFLLRLCRGTLDILETTPDFKDNGTFTIKELIWEIMLLQYNLLEYWKLPIEAHPHPALVRDMRKSEEVRSNDILLQYTIISMVHNLRLKPANDKQLETLDVKLFRVMLHVSKHPELSLSGFTLDAILNLAADRKNR</sequence>
<gene>
    <name evidence="1" type="ORF">M422DRAFT_786295</name>
</gene>
<evidence type="ECO:0000313" key="2">
    <source>
        <dbReference type="Proteomes" id="UP000054279"/>
    </source>
</evidence>
<dbReference type="AlphaFoldDB" id="A0A0C9UC23"/>
<dbReference type="EMBL" id="KN837846">
    <property type="protein sequence ID" value="KIJ22991.1"/>
    <property type="molecule type" value="Genomic_DNA"/>
</dbReference>
<reference evidence="1 2" key="1">
    <citation type="submission" date="2014-06" db="EMBL/GenBank/DDBJ databases">
        <title>Evolutionary Origins and Diversification of the Mycorrhizal Mutualists.</title>
        <authorList>
            <consortium name="DOE Joint Genome Institute"/>
            <consortium name="Mycorrhizal Genomics Consortium"/>
            <person name="Kohler A."/>
            <person name="Kuo A."/>
            <person name="Nagy L.G."/>
            <person name="Floudas D."/>
            <person name="Copeland A."/>
            <person name="Barry K.W."/>
            <person name="Cichocki N."/>
            <person name="Veneault-Fourrey C."/>
            <person name="LaButti K."/>
            <person name="Lindquist E.A."/>
            <person name="Lipzen A."/>
            <person name="Lundell T."/>
            <person name="Morin E."/>
            <person name="Murat C."/>
            <person name="Riley R."/>
            <person name="Ohm R."/>
            <person name="Sun H."/>
            <person name="Tunlid A."/>
            <person name="Henrissat B."/>
            <person name="Grigoriev I.V."/>
            <person name="Hibbett D.S."/>
            <person name="Martin F."/>
        </authorList>
    </citation>
    <scope>NUCLEOTIDE SEQUENCE [LARGE SCALE GENOMIC DNA]</scope>
    <source>
        <strain evidence="1 2">SS14</strain>
    </source>
</reference>